<feature type="transmembrane region" description="Helical" evidence="1">
    <location>
        <begin position="246"/>
        <end position="273"/>
    </location>
</feature>
<feature type="transmembrane region" description="Helical" evidence="1">
    <location>
        <begin position="206"/>
        <end position="225"/>
    </location>
</feature>
<dbReference type="PANTHER" id="PTHR22943:SF248">
    <property type="entry name" value="SEVEN TM RECEPTOR"/>
    <property type="match status" value="1"/>
</dbReference>
<proteinExistence type="predicted"/>
<name>A0A9P1IW93_9PELO</name>
<dbReference type="OrthoDB" id="5792363at2759"/>
<keyword evidence="1" id="KW-1133">Transmembrane helix</keyword>
<keyword evidence="3" id="KW-1185">Reference proteome</keyword>
<feature type="transmembrane region" description="Helical" evidence="1">
    <location>
        <begin position="132"/>
        <end position="153"/>
    </location>
</feature>
<evidence type="ECO:0000313" key="3">
    <source>
        <dbReference type="Proteomes" id="UP001152747"/>
    </source>
</evidence>
<reference evidence="2" key="1">
    <citation type="submission" date="2022-11" db="EMBL/GenBank/DDBJ databases">
        <authorList>
            <person name="Kikuchi T."/>
        </authorList>
    </citation>
    <scope>NUCLEOTIDE SEQUENCE</scope>
    <source>
        <strain evidence="2">PS1010</strain>
    </source>
</reference>
<organism evidence="2 3">
    <name type="scientific">Caenorhabditis angaria</name>
    <dbReference type="NCBI Taxonomy" id="860376"/>
    <lineage>
        <taxon>Eukaryota</taxon>
        <taxon>Metazoa</taxon>
        <taxon>Ecdysozoa</taxon>
        <taxon>Nematoda</taxon>
        <taxon>Chromadorea</taxon>
        <taxon>Rhabditida</taxon>
        <taxon>Rhabditina</taxon>
        <taxon>Rhabditomorpha</taxon>
        <taxon>Rhabditoidea</taxon>
        <taxon>Rhabditidae</taxon>
        <taxon>Peloderinae</taxon>
        <taxon>Caenorhabditis</taxon>
    </lineage>
</organism>
<dbReference type="GO" id="GO:0042048">
    <property type="term" value="P:olfactory behavior"/>
    <property type="evidence" value="ECO:0007669"/>
    <property type="project" value="TreeGrafter"/>
</dbReference>
<dbReference type="GO" id="GO:0038022">
    <property type="term" value="F:G protein-coupled olfactory receptor activity"/>
    <property type="evidence" value="ECO:0007669"/>
    <property type="project" value="TreeGrafter"/>
</dbReference>
<dbReference type="AlphaFoldDB" id="A0A9P1IW93"/>
<protein>
    <recommendedName>
        <fullName evidence="4">Seven TM Receptor</fullName>
    </recommendedName>
</protein>
<dbReference type="PANTHER" id="PTHR22943">
    <property type="entry name" value="7-TRANSMEMBRANE DOMAIN RECEPTOR C.ELEGANS"/>
    <property type="match status" value="1"/>
</dbReference>
<gene>
    <name evidence="2" type="ORF">CAMP_LOCUS16062</name>
</gene>
<feature type="transmembrane region" description="Helical" evidence="1">
    <location>
        <begin position="6"/>
        <end position="30"/>
    </location>
</feature>
<dbReference type="Pfam" id="PF10326">
    <property type="entry name" value="7TM_GPCR_Str"/>
    <property type="match status" value="1"/>
</dbReference>
<comment type="caution">
    <text evidence="2">The sequence shown here is derived from an EMBL/GenBank/DDBJ whole genome shotgun (WGS) entry which is preliminary data.</text>
</comment>
<dbReference type="InterPro" id="IPR019428">
    <property type="entry name" value="7TM_GPCR_serpentine_rcpt_Str"/>
</dbReference>
<feature type="transmembrane region" description="Helical" evidence="1">
    <location>
        <begin position="86"/>
        <end position="112"/>
    </location>
</feature>
<keyword evidence="1" id="KW-0472">Membrane</keyword>
<dbReference type="GO" id="GO:0005886">
    <property type="term" value="C:plasma membrane"/>
    <property type="evidence" value="ECO:0007669"/>
    <property type="project" value="TreeGrafter"/>
</dbReference>
<dbReference type="SUPFAM" id="SSF81321">
    <property type="entry name" value="Family A G protein-coupled receptor-like"/>
    <property type="match status" value="1"/>
</dbReference>
<evidence type="ECO:0008006" key="4">
    <source>
        <dbReference type="Google" id="ProtNLM"/>
    </source>
</evidence>
<keyword evidence="1" id="KW-0812">Transmembrane</keyword>
<dbReference type="EMBL" id="CANHGI010000005">
    <property type="protein sequence ID" value="CAI5453425.1"/>
    <property type="molecule type" value="Genomic_DNA"/>
</dbReference>
<feature type="transmembrane region" description="Helical" evidence="1">
    <location>
        <begin position="42"/>
        <end position="66"/>
    </location>
</feature>
<evidence type="ECO:0000256" key="1">
    <source>
        <dbReference type="SAM" id="Phobius"/>
    </source>
</evidence>
<accession>A0A9P1IW93</accession>
<dbReference type="Proteomes" id="UP001152747">
    <property type="component" value="Unassembled WGS sequence"/>
</dbReference>
<sequence length="330" mass="37727">MINRNIVTNLQTCCAGTSIFLNAILIFLIIKKSPEHLGSYRFFMIYMAILEIIYSVADFLISPQFVSHGSTFLIIFTKTNYISDPNVLLILGCIYCGFFGSFMFLFAIQFIYRFFVVTRSKKLETFNDYRIIFWFLTPVLLGAIWGTLAYLFMNPSIKFEEAEKVLIEKIDLPMDKFVYIGATFYQNDGLQKHVVIETLLMISFKLALMAISFVCIIYFASRTFLRLRALLSLTSQRNSRIQFQTFYALVTQAVIPITLMHFPCTIVLVASVFDFELGYYGGICAFTSALFPAIDPLPVMLIIQNYRGTLLNVINAPAGIFRKRAVSINK</sequence>
<feature type="transmembrane region" description="Helical" evidence="1">
    <location>
        <begin position="279"/>
        <end position="303"/>
    </location>
</feature>
<evidence type="ECO:0000313" key="2">
    <source>
        <dbReference type="EMBL" id="CAI5453425.1"/>
    </source>
</evidence>